<accession>A0A4U1B7L8</accession>
<dbReference type="AlphaFoldDB" id="A0A4U1B7L8"/>
<organism evidence="1 2">
    <name type="scientific">Thalassotalea mangrovi</name>
    <dbReference type="NCBI Taxonomy" id="2572245"/>
    <lineage>
        <taxon>Bacteria</taxon>
        <taxon>Pseudomonadati</taxon>
        <taxon>Pseudomonadota</taxon>
        <taxon>Gammaproteobacteria</taxon>
        <taxon>Alteromonadales</taxon>
        <taxon>Colwelliaceae</taxon>
        <taxon>Thalassotalea</taxon>
    </lineage>
</organism>
<proteinExistence type="predicted"/>
<dbReference type="EMBL" id="SWDB01000011">
    <property type="protein sequence ID" value="TKB45950.1"/>
    <property type="molecule type" value="Genomic_DNA"/>
</dbReference>
<reference evidence="1 2" key="1">
    <citation type="submission" date="2019-04" db="EMBL/GenBank/DDBJ databases">
        <title>Thalassotalea guangxiensis sp. nov., isolated from sediment of the coastal wetland.</title>
        <authorList>
            <person name="Zheng S."/>
            <person name="Zhang D."/>
        </authorList>
    </citation>
    <scope>NUCLEOTIDE SEQUENCE [LARGE SCALE GENOMIC DNA]</scope>
    <source>
        <strain evidence="1 2">ZS-4</strain>
    </source>
</reference>
<dbReference type="RefSeq" id="WP_136735345.1">
    <property type="nucleotide sequence ID" value="NZ_SWDB01000011.1"/>
</dbReference>
<evidence type="ECO:0000313" key="1">
    <source>
        <dbReference type="EMBL" id="TKB45950.1"/>
    </source>
</evidence>
<evidence type="ECO:0000313" key="2">
    <source>
        <dbReference type="Proteomes" id="UP000307999"/>
    </source>
</evidence>
<comment type="caution">
    <text evidence="1">The sequence shown here is derived from an EMBL/GenBank/DDBJ whole genome shotgun (WGS) entry which is preliminary data.</text>
</comment>
<protein>
    <submittedName>
        <fullName evidence="1">Uncharacterized protein</fullName>
    </submittedName>
</protein>
<dbReference type="OrthoDB" id="6637817at2"/>
<sequence>MDIQKPLQTLASLARGIDPISKQAFAKDSPYNHPQVIRDLFTCVDYINERSKQIRLTPEQIKQKNIDKGLPINCGMPWTPELRQQLAEQFRQGLSVKDLANKFQRTNGSINAELKRQGLINDTSLPPF</sequence>
<name>A0A4U1B7L8_9GAMM</name>
<dbReference type="Proteomes" id="UP000307999">
    <property type="component" value="Unassembled WGS sequence"/>
</dbReference>
<gene>
    <name evidence="1" type="ORF">E8M12_06815</name>
</gene>
<keyword evidence="2" id="KW-1185">Reference proteome</keyword>